<protein>
    <recommendedName>
        <fullName evidence="3 8">Urocanate reductase</fullName>
        <ecNumber evidence="2 8">1.3.99.33</ecNumber>
    </recommendedName>
</protein>
<dbReference type="InterPro" id="IPR050315">
    <property type="entry name" value="FAD-oxidoreductase_2"/>
</dbReference>
<keyword evidence="5 8" id="KW-0274">FAD</keyword>
<gene>
    <name evidence="10" type="ORF">ACFQ3W_15665</name>
</gene>
<dbReference type="InterPro" id="IPR003953">
    <property type="entry name" value="FAD-dep_OxRdtase_2_FAD-bd"/>
</dbReference>
<keyword evidence="6 8" id="KW-0560">Oxidoreductase</keyword>
<evidence type="ECO:0000256" key="1">
    <source>
        <dbReference type="ARBA" id="ARBA00008040"/>
    </source>
</evidence>
<dbReference type="PANTHER" id="PTHR43400">
    <property type="entry name" value="FUMARATE REDUCTASE"/>
    <property type="match status" value="1"/>
</dbReference>
<dbReference type="InterPro" id="IPR007329">
    <property type="entry name" value="FMN-bd"/>
</dbReference>
<dbReference type="Gene3D" id="3.50.50.60">
    <property type="entry name" value="FAD/NAD(P)-binding domain"/>
    <property type="match status" value="1"/>
</dbReference>
<dbReference type="EC" id="1.3.99.33" evidence="2 8"/>
<evidence type="ECO:0000256" key="3">
    <source>
        <dbReference type="ARBA" id="ARBA00015872"/>
    </source>
</evidence>
<accession>A0ABW3RZ60</accession>
<dbReference type="Pfam" id="PF00890">
    <property type="entry name" value="FAD_binding_2"/>
    <property type="match status" value="1"/>
</dbReference>
<dbReference type="Gene3D" id="3.90.1010.20">
    <property type="match status" value="1"/>
</dbReference>
<dbReference type="SUPFAM" id="SSF56425">
    <property type="entry name" value="Succinate dehydrogenase/fumarate reductase flavoprotein, catalytic domain"/>
    <property type="match status" value="1"/>
</dbReference>
<dbReference type="Proteomes" id="UP001597262">
    <property type="component" value="Unassembled WGS sequence"/>
</dbReference>
<evidence type="ECO:0000313" key="10">
    <source>
        <dbReference type="EMBL" id="MFD1177729.1"/>
    </source>
</evidence>
<proteinExistence type="inferred from homology"/>
<dbReference type="NCBIfam" id="TIGR01813">
    <property type="entry name" value="flavo_cyto_c"/>
    <property type="match status" value="1"/>
</dbReference>
<reference evidence="11" key="1">
    <citation type="journal article" date="2019" name="Int. J. Syst. Evol. Microbiol.">
        <title>The Global Catalogue of Microorganisms (GCM) 10K type strain sequencing project: providing services to taxonomists for standard genome sequencing and annotation.</title>
        <authorList>
            <consortium name="The Broad Institute Genomics Platform"/>
            <consortium name="The Broad Institute Genome Sequencing Center for Infectious Disease"/>
            <person name="Wu L."/>
            <person name="Ma J."/>
        </authorList>
    </citation>
    <scope>NUCLEOTIDE SEQUENCE [LARGE SCALE GENOMIC DNA]</scope>
    <source>
        <strain evidence="11">CCUG 59189</strain>
    </source>
</reference>
<dbReference type="EMBL" id="JBHTLM010000011">
    <property type="protein sequence ID" value="MFD1177729.1"/>
    <property type="molecule type" value="Genomic_DNA"/>
</dbReference>
<comment type="catalytic activity">
    <reaction evidence="7 8">
        <text>dihydrourocanate + A = urocanate + AH2</text>
        <dbReference type="Rhea" id="RHEA:36059"/>
        <dbReference type="ChEBI" id="CHEBI:13193"/>
        <dbReference type="ChEBI" id="CHEBI:17499"/>
        <dbReference type="ChEBI" id="CHEBI:27247"/>
        <dbReference type="ChEBI" id="CHEBI:72991"/>
        <dbReference type="EC" id="1.3.99.33"/>
    </reaction>
</comment>
<dbReference type="Pfam" id="PF04205">
    <property type="entry name" value="FMN_bind"/>
    <property type="match status" value="1"/>
</dbReference>
<name>A0ABW3RZ60_9BACL</name>
<dbReference type="PRINTS" id="PR00368">
    <property type="entry name" value="FADPNR"/>
</dbReference>
<dbReference type="RefSeq" id="WP_379320176.1">
    <property type="nucleotide sequence ID" value="NZ_JBHTLM010000011.1"/>
</dbReference>
<dbReference type="SUPFAM" id="SSF51905">
    <property type="entry name" value="FAD/NAD(P)-binding domain"/>
    <property type="match status" value="1"/>
</dbReference>
<keyword evidence="4 8" id="KW-0285">Flavoprotein</keyword>
<evidence type="ECO:0000259" key="9">
    <source>
        <dbReference type="SMART" id="SM00900"/>
    </source>
</evidence>
<sequence length="599" mass="64080">MVSTRARKLLPILLIVCLMMTLSAFGGKALATNSSTGGTVVMEGVGEGKHGDIKVEVSFSDNKITDIKVMEQKENPVLAEPVFKQLKENVMTANSPEVDVISGSTVTSKGYLEAIRNAIKKSGLTLAAAGAASNTQKTKEAADQTYDVVVIGAGGAGFSAAIEAKKAGASVVILEKMPTVGGNTLISGGEMNAPNNWVQRALGITGDSADLFYEDTMKGGDNLGTPKMVRILADNALASAEWLRDDIKVQFLPDHLFQFGGHSKQRALIPVGQTGAEMITKLKAKADTDKIVIKTNMKAETLLTNDQGKVTGVTATSSTGDKITFHANKGVVLATGGFGSNIEMRKKYNPEMDEKYMSTDSPGSTGDGIVMAEAVGAELTNMKYIQTYPVCNPVTGVISLVADSRFDGAILINQKGKRFVEELERRDVISKAILAQPGGYTYQLWNQKIADIGKTNEVHKDEYDQMIKQGVLYKAKTIEDAAKFFKIDVKTLKATIQKVNKYAKTGKDLDFHHRAGLKSLEKGPYYIQKAVPSVHHTMGGLVIDEKARVINEKGEIISGLYAAGEVTGVIHGTNRLGGNAIADIITFGRIAGQNVAAKN</sequence>
<comment type="caution">
    <text evidence="10">The sequence shown here is derived from an EMBL/GenBank/DDBJ whole genome shotgun (WGS) entry which is preliminary data.</text>
</comment>
<evidence type="ECO:0000256" key="8">
    <source>
        <dbReference type="RuleBase" id="RU366062"/>
    </source>
</evidence>
<evidence type="ECO:0000256" key="7">
    <source>
        <dbReference type="ARBA" id="ARBA00049922"/>
    </source>
</evidence>
<evidence type="ECO:0000256" key="2">
    <source>
        <dbReference type="ARBA" id="ARBA00013137"/>
    </source>
</evidence>
<dbReference type="SMART" id="SM00900">
    <property type="entry name" value="FMN_bind"/>
    <property type="match status" value="1"/>
</dbReference>
<dbReference type="InterPro" id="IPR027477">
    <property type="entry name" value="Succ_DH/fumarate_Rdtase_cat_sf"/>
</dbReference>
<comment type="cofactor">
    <cofactor evidence="8">
        <name>FAD</name>
        <dbReference type="ChEBI" id="CHEBI:57692"/>
    </cofactor>
    <text evidence="8">Binds 1 FAD per subunit.</text>
</comment>
<evidence type="ECO:0000256" key="6">
    <source>
        <dbReference type="ARBA" id="ARBA00023002"/>
    </source>
</evidence>
<dbReference type="InterPro" id="IPR036188">
    <property type="entry name" value="FAD/NAD-bd_sf"/>
</dbReference>
<keyword evidence="11" id="KW-1185">Reference proteome</keyword>
<feature type="domain" description="FMN-binding" evidence="9">
    <location>
        <begin position="48"/>
        <end position="122"/>
    </location>
</feature>
<evidence type="ECO:0000313" key="11">
    <source>
        <dbReference type="Proteomes" id="UP001597262"/>
    </source>
</evidence>
<comment type="cofactor">
    <cofactor evidence="8">
        <name>FMN</name>
        <dbReference type="ChEBI" id="CHEBI:58210"/>
    </cofactor>
    <text evidence="8">Binds 1 or 2 FMN covalently per subunit.</text>
</comment>
<evidence type="ECO:0000256" key="4">
    <source>
        <dbReference type="ARBA" id="ARBA00022630"/>
    </source>
</evidence>
<dbReference type="PANTHER" id="PTHR43400:SF7">
    <property type="entry name" value="FAD-DEPENDENT OXIDOREDUCTASE 2 FAD BINDING DOMAIN-CONTAINING PROTEIN"/>
    <property type="match status" value="1"/>
</dbReference>
<dbReference type="Gene3D" id="3.90.700.10">
    <property type="entry name" value="Succinate dehydrogenase/fumarate reductase flavoprotein, catalytic domain"/>
    <property type="match status" value="1"/>
</dbReference>
<comment type="similarity">
    <text evidence="1 8">Belongs to the FAD-dependent oxidoreductase 2 family. FRD/SDH subfamily.</text>
</comment>
<dbReference type="InterPro" id="IPR010960">
    <property type="entry name" value="Flavocytochrome_c"/>
</dbReference>
<evidence type="ECO:0000256" key="5">
    <source>
        <dbReference type="ARBA" id="ARBA00022827"/>
    </source>
</evidence>
<organism evidence="10 11">
    <name type="scientific">Paenibacillus puldeungensis</name>
    <dbReference type="NCBI Taxonomy" id="696536"/>
    <lineage>
        <taxon>Bacteria</taxon>
        <taxon>Bacillati</taxon>
        <taxon>Bacillota</taxon>
        <taxon>Bacilli</taxon>
        <taxon>Bacillales</taxon>
        <taxon>Paenibacillaceae</taxon>
        <taxon>Paenibacillus</taxon>
    </lineage>
</organism>